<comment type="caution">
    <text evidence="1">The sequence shown here is derived from an EMBL/GenBank/DDBJ whole genome shotgun (WGS) entry which is preliminary data.</text>
</comment>
<reference evidence="2" key="1">
    <citation type="journal article" date="2024" name="Proc. Natl. Acad. Sci. U.S.A.">
        <title>Extraordinary preservation of gene collinearity over three hundred million years revealed in homosporous lycophytes.</title>
        <authorList>
            <person name="Li C."/>
            <person name="Wickell D."/>
            <person name="Kuo L.Y."/>
            <person name="Chen X."/>
            <person name="Nie B."/>
            <person name="Liao X."/>
            <person name="Peng D."/>
            <person name="Ji J."/>
            <person name="Jenkins J."/>
            <person name="Williams M."/>
            <person name="Shu S."/>
            <person name="Plott C."/>
            <person name="Barry K."/>
            <person name="Rajasekar S."/>
            <person name="Grimwood J."/>
            <person name="Han X."/>
            <person name="Sun S."/>
            <person name="Hou Z."/>
            <person name="He W."/>
            <person name="Dai G."/>
            <person name="Sun C."/>
            <person name="Schmutz J."/>
            <person name="Leebens-Mack J.H."/>
            <person name="Li F.W."/>
            <person name="Wang L."/>
        </authorList>
    </citation>
    <scope>NUCLEOTIDE SEQUENCE [LARGE SCALE GENOMIC DNA]</scope>
    <source>
        <strain evidence="2">cv. PW_Plant_1</strain>
    </source>
</reference>
<protein>
    <submittedName>
        <fullName evidence="1">Uncharacterized protein</fullName>
    </submittedName>
</protein>
<dbReference type="Proteomes" id="UP001162992">
    <property type="component" value="Chromosome 16"/>
</dbReference>
<accession>A0ACC2BDB0</accession>
<sequence>MAPNEGEACVVQPQRGERSSCTEIEKQVSCFGAEFSGHGGTALEEHDYFSASGLQEKKLAREELDLNISETELRLGPPTAAPTRDRDNDAPSQANPGMRPGVQEMGAKIEGEGIIAVGYEDVRISTDKPQSTAIPAAHERSSLAESNGSVAQEISASSKLMFDRAGVVQNNDFERALHSQTALEVDQARATFNNIFAGAKLVYPIPINAVTGTKRVFVEALGKGSTDGRIGFPVNVSIGKAAVCSVAAANQGELAPSSHQQKPQLAAYTFPGKAGNASSFTSWKLGLEMVGGSFGPFPSPQTQPIGKADGDHVSDPALKFWATPSKTAPELFPSAGESVDVKPEIDHSPKGEATVSPTRAPVGWPPVQSFRKNSLPAPHSKNPAQSKDKPPSGSLTAVGTAAPHGNPHPLFVKVYMDGLPIGRKVDLKIHNSYDKLSATLKEMFHRLLTASHQVVGPRPITKSLSLCEEKNLNFLCGSEYLITYEDKDGDLMLMGDVPWGMFIRTVKRLRIMKGCEAIGLAPRSLHKSTKCN</sequence>
<dbReference type="EMBL" id="CM055107">
    <property type="protein sequence ID" value="KAJ7527692.1"/>
    <property type="molecule type" value="Genomic_DNA"/>
</dbReference>
<organism evidence="1 2">
    <name type="scientific">Diphasiastrum complanatum</name>
    <name type="common">Issler's clubmoss</name>
    <name type="synonym">Lycopodium complanatum</name>
    <dbReference type="NCBI Taxonomy" id="34168"/>
    <lineage>
        <taxon>Eukaryota</taxon>
        <taxon>Viridiplantae</taxon>
        <taxon>Streptophyta</taxon>
        <taxon>Embryophyta</taxon>
        <taxon>Tracheophyta</taxon>
        <taxon>Lycopodiopsida</taxon>
        <taxon>Lycopodiales</taxon>
        <taxon>Lycopodiaceae</taxon>
        <taxon>Lycopodioideae</taxon>
        <taxon>Diphasiastrum</taxon>
    </lineage>
</organism>
<evidence type="ECO:0000313" key="1">
    <source>
        <dbReference type="EMBL" id="KAJ7527692.1"/>
    </source>
</evidence>
<name>A0ACC2BDB0_DIPCM</name>
<gene>
    <name evidence="1" type="ORF">O6H91_16G066700</name>
</gene>
<keyword evidence="2" id="KW-1185">Reference proteome</keyword>
<evidence type="ECO:0000313" key="2">
    <source>
        <dbReference type="Proteomes" id="UP001162992"/>
    </source>
</evidence>
<proteinExistence type="predicted"/>